<feature type="region of interest" description="Disordered" evidence="1">
    <location>
        <begin position="417"/>
        <end position="442"/>
    </location>
</feature>
<protein>
    <submittedName>
        <fullName evidence="3">Uncharacterized protein</fullName>
    </submittedName>
</protein>
<evidence type="ECO:0000313" key="4">
    <source>
        <dbReference type="Proteomes" id="UP001172684"/>
    </source>
</evidence>
<sequence>MKQAGSGAKTVGSQDPEEPSPRRVAAGTEEEPKSDELAGRYYTVADLRQEDLEPPPTINSNDPNEDEGEQIDEEEHREENDDTKNDSRQDTEKTKDRENTNEEDDEEMDELRRDSDGLICYEEDEEEALRRIWRERCLSRKKSDGEDFNLYDEREEEVSPRERRRRNLPREENYDNDEIIIEEVDEKNLARRERQRRHIPRKKSYDDVITVEEVDKEELSRRERQRRLLPQTKRNQRNRPNQEAASRPTPETLSSEDPVSDGSTRRVPPPINQPSTTPLFTEPVQSPKPLARSATDLTLARGETSQAAEHLAVSLEPLGLESQVRLGVFQQLINLFRRGRRNPTTDVEKANGSSNHAAVTPKGLVLPPKLSLWRSNVDKTLVHVAEEEGLEIDMLKQLLECVLVFLKTHGPEVSVHNPPPNGVASADAAAEPSSNTTRPAKEPPTITVQKVLDHVYESGVLERPKIEGKKSTRKHLTALGTALSACNTWTFLTPGTDHFRSWAAGSLANLTISELLGDGKHRRDRDSDRDILSFISFGSKRSKYGTFTADDLDIGTLTDIGEIRIKWTCVAEDHLILDMGGSRYDDASSDGDGDGYGNSEPTLSLYWFDAVELSWLAAYFYKDCDENEATLTALEILRTWSFLFQPRNRSRCKAARKAYESLEIPSWVANYLETLPKSNNVKLDDLETLGDIIDAKLDKHIHDMQQHMNPNLQKYNVSKRGHYSYRLFKRYGARIARLRHHMDKKKPKGWRQLWRDNRDSSAYYAFWAVFIFGVSSLVLSALSLLMSIVQAWASVKALRSN</sequence>
<feature type="compositionally biased region" description="Acidic residues" evidence="1">
    <location>
        <begin position="63"/>
        <end position="76"/>
    </location>
</feature>
<keyword evidence="2" id="KW-1133">Transmembrane helix</keyword>
<feature type="compositionally biased region" description="Basic and acidic residues" evidence="1">
    <location>
        <begin position="77"/>
        <end position="100"/>
    </location>
</feature>
<comment type="caution">
    <text evidence="3">The sequence shown here is derived from an EMBL/GenBank/DDBJ whole genome shotgun (WGS) entry which is preliminary data.</text>
</comment>
<feature type="transmembrane region" description="Helical" evidence="2">
    <location>
        <begin position="764"/>
        <end position="789"/>
    </location>
</feature>
<gene>
    <name evidence="3" type="ORF">H2201_009185</name>
</gene>
<feature type="compositionally biased region" description="Acidic residues" evidence="1">
    <location>
        <begin position="146"/>
        <end position="156"/>
    </location>
</feature>
<feature type="region of interest" description="Disordered" evidence="1">
    <location>
        <begin position="144"/>
        <end position="178"/>
    </location>
</feature>
<feature type="compositionally biased region" description="Polar residues" evidence="1">
    <location>
        <begin position="238"/>
        <end position="257"/>
    </location>
</feature>
<evidence type="ECO:0000256" key="2">
    <source>
        <dbReference type="SAM" id="Phobius"/>
    </source>
</evidence>
<keyword evidence="2" id="KW-0472">Membrane</keyword>
<evidence type="ECO:0000256" key="1">
    <source>
        <dbReference type="SAM" id="MobiDB-lite"/>
    </source>
</evidence>
<keyword evidence="4" id="KW-1185">Reference proteome</keyword>
<dbReference type="Proteomes" id="UP001172684">
    <property type="component" value="Unassembled WGS sequence"/>
</dbReference>
<dbReference type="EMBL" id="JAPDRL010000363">
    <property type="protein sequence ID" value="KAJ9652971.1"/>
    <property type="molecule type" value="Genomic_DNA"/>
</dbReference>
<organism evidence="3 4">
    <name type="scientific">Coniosporium apollinis</name>
    <dbReference type="NCBI Taxonomy" id="61459"/>
    <lineage>
        <taxon>Eukaryota</taxon>
        <taxon>Fungi</taxon>
        <taxon>Dikarya</taxon>
        <taxon>Ascomycota</taxon>
        <taxon>Pezizomycotina</taxon>
        <taxon>Dothideomycetes</taxon>
        <taxon>Dothideomycetes incertae sedis</taxon>
        <taxon>Coniosporium</taxon>
    </lineage>
</organism>
<feature type="region of interest" description="Disordered" evidence="1">
    <location>
        <begin position="215"/>
        <end position="289"/>
    </location>
</feature>
<accession>A0ABQ9NHH8</accession>
<proteinExistence type="predicted"/>
<reference evidence="3" key="1">
    <citation type="submission" date="2022-10" db="EMBL/GenBank/DDBJ databases">
        <title>Culturing micro-colonial fungi from biological soil crusts in the Mojave desert and describing Neophaeococcomyces mojavensis, and introducing the new genera and species Taxawa tesnikishii.</title>
        <authorList>
            <person name="Kurbessoian T."/>
            <person name="Stajich J.E."/>
        </authorList>
    </citation>
    <scope>NUCLEOTIDE SEQUENCE</scope>
    <source>
        <strain evidence="3">TK_1</strain>
    </source>
</reference>
<feature type="region of interest" description="Disordered" evidence="1">
    <location>
        <begin position="1"/>
        <end position="121"/>
    </location>
</feature>
<keyword evidence="2" id="KW-0812">Transmembrane</keyword>
<evidence type="ECO:0000313" key="3">
    <source>
        <dbReference type="EMBL" id="KAJ9652971.1"/>
    </source>
</evidence>
<name>A0ABQ9NHH8_9PEZI</name>